<organism evidence="11 12">
    <name type="scientific">Handelsmanbacteria sp. (strain RIFCSPLOWO2_12_FULL_64_10)</name>
    <dbReference type="NCBI Taxonomy" id="1817868"/>
    <lineage>
        <taxon>Bacteria</taxon>
        <taxon>Candidatus Handelsmaniibacteriota</taxon>
    </lineage>
</organism>
<dbReference type="InterPro" id="IPR052038">
    <property type="entry name" value="Type-VII_TA_antitoxin"/>
</dbReference>
<dbReference type="CDD" id="cd05403">
    <property type="entry name" value="NT_KNTase_like"/>
    <property type="match status" value="1"/>
</dbReference>
<evidence type="ECO:0000313" key="12">
    <source>
        <dbReference type="Proteomes" id="UP000178606"/>
    </source>
</evidence>
<dbReference type="GO" id="GO:0016779">
    <property type="term" value="F:nucleotidyltransferase activity"/>
    <property type="evidence" value="ECO:0007669"/>
    <property type="project" value="UniProtKB-KW"/>
</dbReference>
<feature type="domain" description="Polymerase nucleotidyl transferase" evidence="10">
    <location>
        <begin position="19"/>
        <end position="100"/>
    </location>
</feature>
<accession>A0A1F6C4G7</accession>
<sequence>MSAHFQTKKKVLTIIQDNQDKIKTFGVKKLGLFGSFARQEQNTESDIDLLVEFKRGKKTFDNFIRLSFLLEDLFKRRVELVTTEALSPYIGPRILKEVEYVLVPS</sequence>
<keyword evidence="3 11" id="KW-0808">Transferase</keyword>
<keyword evidence="4" id="KW-0548">Nucleotidyltransferase</keyword>
<dbReference type="AlphaFoldDB" id="A0A1F6C4G7"/>
<dbReference type="GO" id="GO:0046872">
    <property type="term" value="F:metal ion binding"/>
    <property type="evidence" value="ECO:0007669"/>
    <property type="project" value="UniProtKB-KW"/>
</dbReference>
<keyword evidence="2" id="KW-1277">Toxin-antitoxin system</keyword>
<dbReference type="Pfam" id="PF01909">
    <property type="entry name" value="NTP_transf_2"/>
    <property type="match status" value="1"/>
</dbReference>
<evidence type="ECO:0000256" key="7">
    <source>
        <dbReference type="ARBA" id="ARBA00022840"/>
    </source>
</evidence>
<dbReference type="EMBL" id="MFKF01000417">
    <property type="protein sequence ID" value="OGG44084.1"/>
    <property type="molecule type" value="Genomic_DNA"/>
</dbReference>
<proteinExistence type="inferred from homology"/>
<evidence type="ECO:0000256" key="2">
    <source>
        <dbReference type="ARBA" id="ARBA00022649"/>
    </source>
</evidence>
<dbReference type="InterPro" id="IPR002934">
    <property type="entry name" value="Polymerase_NTP_transf_dom"/>
</dbReference>
<evidence type="ECO:0000256" key="1">
    <source>
        <dbReference type="ARBA" id="ARBA00001946"/>
    </source>
</evidence>
<comment type="similarity">
    <text evidence="9">Belongs to the MntA antitoxin family.</text>
</comment>
<dbReference type="GO" id="GO:0005524">
    <property type="term" value="F:ATP binding"/>
    <property type="evidence" value="ECO:0007669"/>
    <property type="project" value="UniProtKB-KW"/>
</dbReference>
<keyword evidence="8" id="KW-0460">Magnesium</keyword>
<dbReference type="Proteomes" id="UP000178606">
    <property type="component" value="Unassembled WGS sequence"/>
</dbReference>
<dbReference type="Gene3D" id="3.30.460.10">
    <property type="entry name" value="Beta Polymerase, domain 2"/>
    <property type="match status" value="1"/>
</dbReference>
<evidence type="ECO:0000256" key="5">
    <source>
        <dbReference type="ARBA" id="ARBA00022723"/>
    </source>
</evidence>
<comment type="caution">
    <text evidence="11">The sequence shown here is derived from an EMBL/GenBank/DDBJ whole genome shotgun (WGS) entry which is preliminary data.</text>
</comment>
<name>A0A1F6C4G7_HANXR</name>
<keyword evidence="6" id="KW-0547">Nucleotide-binding</keyword>
<protein>
    <submittedName>
        <fullName evidence="11">Nucleotidyltransferase</fullName>
    </submittedName>
</protein>
<keyword evidence="5" id="KW-0479">Metal-binding</keyword>
<evidence type="ECO:0000313" key="11">
    <source>
        <dbReference type="EMBL" id="OGG44084.1"/>
    </source>
</evidence>
<evidence type="ECO:0000256" key="4">
    <source>
        <dbReference type="ARBA" id="ARBA00022695"/>
    </source>
</evidence>
<dbReference type="PANTHER" id="PTHR33571">
    <property type="entry name" value="SSL8005 PROTEIN"/>
    <property type="match status" value="1"/>
</dbReference>
<evidence type="ECO:0000256" key="3">
    <source>
        <dbReference type="ARBA" id="ARBA00022679"/>
    </source>
</evidence>
<gene>
    <name evidence="11" type="ORF">A3F84_00050</name>
</gene>
<evidence type="ECO:0000256" key="9">
    <source>
        <dbReference type="ARBA" id="ARBA00038276"/>
    </source>
</evidence>
<dbReference type="PANTHER" id="PTHR33571:SF14">
    <property type="entry name" value="PROTEIN ADENYLYLTRANSFERASE MJ0435-RELATED"/>
    <property type="match status" value="1"/>
</dbReference>
<reference evidence="11 12" key="1">
    <citation type="journal article" date="2016" name="Nat. Commun.">
        <title>Thousands of microbial genomes shed light on interconnected biogeochemical processes in an aquifer system.</title>
        <authorList>
            <person name="Anantharaman K."/>
            <person name="Brown C.T."/>
            <person name="Hug L.A."/>
            <person name="Sharon I."/>
            <person name="Castelle C.J."/>
            <person name="Probst A.J."/>
            <person name="Thomas B.C."/>
            <person name="Singh A."/>
            <person name="Wilkins M.J."/>
            <person name="Karaoz U."/>
            <person name="Brodie E.L."/>
            <person name="Williams K.H."/>
            <person name="Hubbard S.S."/>
            <person name="Banfield J.F."/>
        </authorList>
    </citation>
    <scope>NUCLEOTIDE SEQUENCE [LARGE SCALE GENOMIC DNA]</scope>
    <source>
        <strain evidence="12">RIFCSPLOWO2_12_FULL_64_10</strain>
    </source>
</reference>
<evidence type="ECO:0000256" key="6">
    <source>
        <dbReference type="ARBA" id="ARBA00022741"/>
    </source>
</evidence>
<keyword evidence="7" id="KW-0067">ATP-binding</keyword>
<evidence type="ECO:0000259" key="10">
    <source>
        <dbReference type="Pfam" id="PF01909"/>
    </source>
</evidence>
<comment type="cofactor">
    <cofactor evidence="1">
        <name>Mg(2+)</name>
        <dbReference type="ChEBI" id="CHEBI:18420"/>
    </cofactor>
</comment>
<evidence type="ECO:0000256" key="8">
    <source>
        <dbReference type="ARBA" id="ARBA00022842"/>
    </source>
</evidence>
<dbReference type="SUPFAM" id="SSF81301">
    <property type="entry name" value="Nucleotidyltransferase"/>
    <property type="match status" value="1"/>
</dbReference>
<dbReference type="InterPro" id="IPR043519">
    <property type="entry name" value="NT_sf"/>
</dbReference>